<dbReference type="AlphaFoldDB" id="A0AB36FMD2"/>
<evidence type="ECO:0000313" key="2">
    <source>
        <dbReference type="Proteomes" id="UP000095392"/>
    </source>
</evidence>
<name>A0AB36FMD2_ALTMA</name>
<reference evidence="1 2" key="1">
    <citation type="submission" date="2016-09" db="EMBL/GenBank/DDBJ databases">
        <title>Draft Genome Sequence of four Alteromonas macleodii strains isolated from copper coupons and grown long-term at elevated copper levels.</title>
        <authorList>
            <person name="Cusick K."/>
            <person name="Dale J."/>
            <person name="Little B."/>
            <person name="Biffinger J."/>
        </authorList>
    </citation>
    <scope>NUCLEOTIDE SEQUENCE [LARGE SCALE GENOMIC DNA]</scope>
    <source>
        <strain evidence="1 2">KCP01</strain>
    </source>
</reference>
<dbReference type="GeneID" id="56269244"/>
<proteinExistence type="predicted"/>
<comment type="caution">
    <text evidence="1">The sequence shown here is derived from an EMBL/GenBank/DDBJ whole genome shotgun (WGS) entry which is preliminary data.</text>
</comment>
<accession>A0AB36FMD2</accession>
<gene>
    <name evidence="1" type="ORF">BFV95_4987</name>
</gene>
<dbReference type="EMBL" id="MIPY01000076">
    <property type="protein sequence ID" value="OES23902.1"/>
    <property type="molecule type" value="Genomic_DNA"/>
</dbReference>
<dbReference type="Proteomes" id="UP000095392">
    <property type="component" value="Unassembled WGS sequence"/>
</dbReference>
<dbReference type="RefSeq" id="WP_039235064.1">
    <property type="nucleotide sequence ID" value="NZ_CP018322.1"/>
</dbReference>
<protein>
    <submittedName>
        <fullName evidence="1">Uncharacterized protein</fullName>
    </submittedName>
</protein>
<organism evidence="1 2">
    <name type="scientific">Alteromonas macleodii</name>
    <name type="common">Pseudoalteromonas macleodii</name>
    <dbReference type="NCBI Taxonomy" id="28108"/>
    <lineage>
        <taxon>Bacteria</taxon>
        <taxon>Pseudomonadati</taxon>
        <taxon>Pseudomonadota</taxon>
        <taxon>Gammaproteobacteria</taxon>
        <taxon>Alteromonadales</taxon>
        <taxon>Alteromonadaceae</taxon>
        <taxon>Alteromonas/Salinimonas group</taxon>
        <taxon>Alteromonas</taxon>
    </lineage>
</organism>
<sequence length="61" mass="7012">MALIQMELKEIKRIEQAEVILTNLLMLKHRDKEEFLINFDDVVVSLEAAVGLLNQSLASRM</sequence>
<evidence type="ECO:0000313" key="1">
    <source>
        <dbReference type="EMBL" id="OES23902.1"/>
    </source>
</evidence>
<keyword evidence="2" id="KW-1185">Reference proteome</keyword>